<dbReference type="Pfam" id="PF15738">
    <property type="entry name" value="YafQ_toxin"/>
    <property type="match status" value="1"/>
</dbReference>
<keyword evidence="4" id="KW-1185">Reference proteome</keyword>
<dbReference type="RefSeq" id="WP_003707782.1">
    <property type="nucleotide sequence ID" value="NZ_LR590477.1"/>
</dbReference>
<dbReference type="Proteomes" id="UP000254193">
    <property type="component" value="Unassembled WGS sequence"/>
</dbReference>
<keyword evidence="1" id="KW-1277">Toxin-antitoxin system</keyword>
<dbReference type="NCBIfam" id="TIGR02385">
    <property type="entry name" value="RelE_StbE"/>
    <property type="match status" value="1"/>
</dbReference>
<dbReference type="PANTHER" id="PTHR40588:SF1">
    <property type="entry name" value="MRNA INTERFERASE TOXIN YAFQ"/>
    <property type="match status" value="1"/>
</dbReference>
<dbReference type="SUPFAM" id="SSF143011">
    <property type="entry name" value="RelE-like"/>
    <property type="match status" value="1"/>
</dbReference>
<evidence type="ECO:0000313" key="3">
    <source>
        <dbReference type="EMBL" id="SUA17258.1"/>
    </source>
</evidence>
<gene>
    <name evidence="3" type="primary">yafQ</name>
    <name evidence="3" type="ORF">NCTC10616_00920</name>
</gene>
<dbReference type="GO" id="GO:0016787">
    <property type="term" value="F:hydrolase activity"/>
    <property type="evidence" value="ECO:0007669"/>
    <property type="project" value="UniProtKB-KW"/>
</dbReference>
<dbReference type="Gene3D" id="3.30.2310.20">
    <property type="entry name" value="RelE-like"/>
    <property type="match status" value="1"/>
</dbReference>
<sequence length="90" mass="10507">MSRFELVPANQFKRDAKKQWQILLGNDWITVAGCLINGEPIPEKYKDHSLTGNYYGYRECHIKPDMLLIYRQDGDEICLFRLGTHSELFG</sequence>
<dbReference type="PIRSF" id="PIRSF006156">
    <property type="entry name" value="YafQ"/>
    <property type="match status" value="1"/>
</dbReference>
<dbReference type="GO" id="GO:0006402">
    <property type="term" value="P:mRNA catabolic process"/>
    <property type="evidence" value="ECO:0007669"/>
    <property type="project" value="TreeGrafter"/>
</dbReference>
<keyword evidence="3" id="KW-0378">Hydrolase</keyword>
<dbReference type="PANTHER" id="PTHR40588">
    <property type="entry name" value="MRNA INTERFERASE TOXIN YAFQ"/>
    <property type="match status" value="1"/>
</dbReference>
<protein>
    <submittedName>
        <fullName evidence="3">Protein RelE</fullName>
        <ecNumber evidence="3">3.1.-.-</ecNumber>
    </submittedName>
</protein>
<dbReference type="InterPro" id="IPR007712">
    <property type="entry name" value="RelE/ParE_toxin"/>
</dbReference>
<organism evidence="3 4">
    <name type="scientific">Neisseria lactamica</name>
    <dbReference type="NCBI Taxonomy" id="486"/>
    <lineage>
        <taxon>Bacteria</taxon>
        <taxon>Pseudomonadati</taxon>
        <taxon>Pseudomonadota</taxon>
        <taxon>Betaproteobacteria</taxon>
        <taxon>Neisseriales</taxon>
        <taxon>Neisseriaceae</taxon>
        <taxon>Neisseria</taxon>
    </lineage>
</organism>
<dbReference type="InterPro" id="IPR035093">
    <property type="entry name" value="RelE/ParE_toxin_dom_sf"/>
</dbReference>
<evidence type="ECO:0000313" key="4">
    <source>
        <dbReference type="Proteomes" id="UP000254193"/>
    </source>
</evidence>
<dbReference type="GO" id="GO:0004521">
    <property type="term" value="F:RNA endonuclease activity"/>
    <property type="evidence" value="ECO:0007669"/>
    <property type="project" value="TreeGrafter"/>
</dbReference>
<reference evidence="3 4" key="1">
    <citation type="submission" date="2018-06" db="EMBL/GenBank/DDBJ databases">
        <authorList>
            <consortium name="Pathogen Informatics"/>
            <person name="Doyle S."/>
        </authorList>
    </citation>
    <scope>NUCLEOTIDE SEQUENCE [LARGE SCALE GENOMIC DNA]</scope>
    <source>
        <strain evidence="3 4">NCTC10616</strain>
    </source>
</reference>
<dbReference type="EMBL" id="UGRO01000002">
    <property type="protein sequence ID" value="SUA17258.1"/>
    <property type="molecule type" value="Genomic_DNA"/>
</dbReference>
<evidence type="ECO:0000256" key="1">
    <source>
        <dbReference type="ARBA" id="ARBA00022649"/>
    </source>
</evidence>
<accession>A0A378VLR7</accession>
<feature type="active site" description="Proton donor" evidence="2">
    <location>
        <position position="85"/>
    </location>
</feature>
<name>A0A378VLR7_NEILA</name>
<dbReference type="AlphaFoldDB" id="A0A378VLR7"/>
<proteinExistence type="predicted"/>
<evidence type="ECO:0000256" key="2">
    <source>
        <dbReference type="PIRSR" id="PIRSR006156-1"/>
    </source>
</evidence>
<dbReference type="EC" id="3.1.-.-" evidence="3"/>
<dbReference type="GO" id="GO:0006415">
    <property type="term" value="P:translational termination"/>
    <property type="evidence" value="ECO:0007669"/>
    <property type="project" value="TreeGrafter"/>
</dbReference>
<dbReference type="InterPro" id="IPR004386">
    <property type="entry name" value="Toxin_YafQ-like"/>
</dbReference>